<dbReference type="CDD" id="cd00146">
    <property type="entry name" value="PKD"/>
    <property type="match status" value="1"/>
</dbReference>
<gene>
    <name evidence="2" type="ORF">ACFSR2_02195</name>
</gene>
<evidence type="ECO:0000313" key="2">
    <source>
        <dbReference type="EMBL" id="MFD2519675.1"/>
    </source>
</evidence>
<dbReference type="SUPFAM" id="SSF50952">
    <property type="entry name" value="Soluble quinoprotein glucose dehydrogenase"/>
    <property type="match status" value="1"/>
</dbReference>
<protein>
    <submittedName>
        <fullName evidence="2">ThuA domain-containing protein</fullName>
    </submittedName>
</protein>
<reference evidence="3" key="1">
    <citation type="journal article" date="2019" name="Int. J. Syst. Evol. Microbiol.">
        <title>The Global Catalogue of Microorganisms (GCM) 10K type strain sequencing project: providing services to taxonomists for standard genome sequencing and annotation.</title>
        <authorList>
            <consortium name="The Broad Institute Genomics Platform"/>
            <consortium name="The Broad Institute Genome Sequencing Center for Infectious Disease"/>
            <person name="Wu L."/>
            <person name="Ma J."/>
        </authorList>
    </citation>
    <scope>NUCLEOTIDE SEQUENCE [LARGE SCALE GENOMIC DNA]</scope>
    <source>
        <strain evidence="3">KCTC 52344</strain>
    </source>
</reference>
<dbReference type="InterPro" id="IPR013783">
    <property type="entry name" value="Ig-like_fold"/>
</dbReference>
<evidence type="ECO:0000259" key="1">
    <source>
        <dbReference type="PROSITE" id="PS50093"/>
    </source>
</evidence>
<dbReference type="InterPro" id="IPR022409">
    <property type="entry name" value="PKD/Chitinase_dom"/>
</dbReference>
<comment type="caution">
    <text evidence="2">The sequence shown here is derived from an EMBL/GenBank/DDBJ whole genome shotgun (WGS) entry which is preliminary data.</text>
</comment>
<dbReference type="PANTHER" id="PTHR40469:SF2">
    <property type="entry name" value="GALACTOSE-BINDING DOMAIN-LIKE SUPERFAMILY PROTEIN"/>
    <property type="match status" value="1"/>
</dbReference>
<dbReference type="InterPro" id="IPR011042">
    <property type="entry name" value="6-blade_b-propeller_TolB-like"/>
</dbReference>
<feature type="domain" description="PKD" evidence="1">
    <location>
        <begin position="433"/>
        <end position="520"/>
    </location>
</feature>
<dbReference type="InterPro" id="IPR029010">
    <property type="entry name" value="ThuA-like"/>
</dbReference>
<dbReference type="SUPFAM" id="SSF52317">
    <property type="entry name" value="Class I glutamine amidotransferase-like"/>
    <property type="match status" value="1"/>
</dbReference>
<keyword evidence="3" id="KW-1185">Reference proteome</keyword>
<dbReference type="InterPro" id="IPR035986">
    <property type="entry name" value="PKD_dom_sf"/>
</dbReference>
<dbReference type="Gene3D" id="2.120.10.30">
    <property type="entry name" value="TolB, C-terminal domain"/>
    <property type="match status" value="1"/>
</dbReference>
<dbReference type="InterPro" id="IPR029062">
    <property type="entry name" value="Class_I_gatase-like"/>
</dbReference>
<dbReference type="SUPFAM" id="SSF49299">
    <property type="entry name" value="PKD domain"/>
    <property type="match status" value="1"/>
</dbReference>
<dbReference type="RefSeq" id="WP_340236485.1">
    <property type="nucleotide sequence ID" value="NZ_JBBEWC010000006.1"/>
</dbReference>
<dbReference type="Gene3D" id="3.40.50.880">
    <property type="match status" value="1"/>
</dbReference>
<proteinExistence type="predicted"/>
<dbReference type="Pfam" id="PF18911">
    <property type="entry name" value="PKD_4"/>
    <property type="match status" value="1"/>
</dbReference>
<sequence length="525" mass="58787">MKKLIVLLCLNAHFALGQKVLVFYDIANKTELAHLLETASSKNKTVDTTSNPARFNEGTLKNYNSVVFLNISANRLSFREAAELQRFIQAGGGFVGVGKAAEKSYKWLWYEKILGGSLAANQLENSTQLSLITNASIGKTSLPPLWKINDKPLVFNNLPTRCKPVLLDVMGKTWAWYYSTDEGGKLFYTALGCEPSAYTNANFIKHIWAGVEEVAAKALPDYVKIAGSALPEEKNFLKILLADSLQNPVALAALRNNNVLLAEESGQVKLYEANQRKIRSIGKIDIAKLKAIRLDPEYYQNGYVYTFSETAPEEYKINRMQVIGDSTLIMTDFTSQSTNPLVKSSSYDFELYAKSSYRLPKYYDQKSFRFDNEQGLVVETLDNDDNVKNIEPFLTSMKFNFIKDMAFGADGNLYFLEDNQLKKVDYAEGNRKPIAIASANVTTGNVPLKVRFSSDASIDYDKNDKLSFEWIFDGLNKSVEPNPEFIFTKPGAFDVKLKVTDTSGETAETTLKIQANKAAVKPRRK</sequence>
<dbReference type="SMART" id="SM00089">
    <property type="entry name" value="PKD"/>
    <property type="match status" value="1"/>
</dbReference>
<dbReference type="PROSITE" id="PS50093">
    <property type="entry name" value="PKD"/>
    <property type="match status" value="1"/>
</dbReference>
<dbReference type="Pfam" id="PF06283">
    <property type="entry name" value="ThuA"/>
    <property type="match status" value="1"/>
</dbReference>
<name>A0ABW5J1Z2_9BACT</name>
<organism evidence="2 3">
    <name type="scientific">Emticicia soli</name>
    <dbReference type="NCBI Taxonomy" id="2027878"/>
    <lineage>
        <taxon>Bacteria</taxon>
        <taxon>Pseudomonadati</taxon>
        <taxon>Bacteroidota</taxon>
        <taxon>Cytophagia</taxon>
        <taxon>Cytophagales</taxon>
        <taxon>Leadbetterellaceae</taxon>
        <taxon>Emticicia</taxon>
    </lineage>
</organism>
<dbReference type="EMBL" id="JBHULC010000003">
    <property type="protein sequence ID" value="MFD2519675.1"/>
    <property type="molecule type" value="Genomic_DNA"/>
</dbReference>
<accession>A0ABW5J1Z2</accession>
<evidence type="ECO:0000313" key="3">
    <source>
        <dbReference type="Proteomes" id="UP001597510"/>
    </source>
</evidence>
<dbReference type="Proteomes" id="UP001597510">
    <property type="component" value="Unassembled WGS sequence"/>
</dbReference>
<dbReference type="PANTHER" id="PTHR40469">
    <property type="entry name" value="SECRETED GLYCOSYL HYDROLASE"/>
    <property type="match status" value="1"/>
</dbReference>
<dbReference type="InterPro" id="IPR011041">
    <property type="entry name" value="Quinoprot_gluc/sorb_DH_b-prop"/>
</dbReference>
<dbReference type="InterPro" id="IPR000601">
    <property type="entry name" value="PKD_dom"/>
</dbReference>
<dbReference type="Gene3D" id="2.60.40.10">
    <property type="entry name" value="Immunoglobulins"/>
    <property type="match status" value="1"/>
</dbReference>